<sequence length="211" mass="22205">MNPAAKMGIYGASVGLAAVLALTLAVPAGHSSHGPVAYGMAEAIHMDAGGSVLMSQTVHNLVVDQGEEQLIDRLFKTAETRIEAIHRINILCLTDSTVPVTDSVTAASMDPATGFALRNGACAVFGEVEDDETDDRSLAVMGPVNFTAGSNFNENRTVTALLVCPNPDDDEGSCRFSANYIFAAVPLGNLTFSENDTLQVTYTFDVSSDNN</sequence>
<dbReference type="Proteomes" id="UP000000758">
    <property type="component" value="Chromosome"/>
</dbReference>
<organism evidence="1 2">
    <name type="scientific">Cenarchaeum symbiosum (strain A)</name>
    <dbReference type="NCBI Taxonomy" id="414004"/>
    <lineage>
        <taxon>Archaea</taxon>
        <taxon>Nitrososphaerota</taxon>
        <taxon>Candidatus Cenarchaeales</taxon>
        <taxon>Candidatus Cenarchaeaceae</taxon>
        <taxon>Candidatus Cenarchaeum</taxon>
    </lineage>
</organism>
<name>A0RUI9_CENSY</name>
<accession>A0RUI9</accession>
<evidence type="ECO:0000313" key="2">
    <source>
        <dbReference type="Proteomes" id="UP000000758"/>
    </source>
</evidence>
<dbReference type="EnsemblBacteria" id="ABK77006">
    <property type="protein sequence ID" value="ABK77006"/>
    <property type="gene ID" value="CENSYa_0370"/>
</dbReference>
<gene>
    <name evidence="1" type="ordered locus">CENSYa_0370</name>
</gene>
<protein>
    <submittedName>
        <fullName evidence="1">Uncharacterized protein</fullName>
    </submittedName>
</protein>
<reference evidence="1 2" key="1">
    <citation type="journal article" date="2006" name="Proc. Natl. Acad. Sci. U.S.A.">
        <title>Genomic analysis of the uncultivated marine crenarchaeote Cenarchaeum symbiosum.</title>
        <authorList>
            <person name="Hallam S.J."/>
            <person name="Konstantinidis K.T."/>
            <person name="Putnam N."/>
            <person name="Schleper C."/>
            <person name="Watanabe Y."/>
            <person name="Sugahara J."/>
            <person name="Preston C."/>
            <person name="de la Torre J."/>
            <person name="Richardson P.M."/>
            <person name="DeLong E.F."/>
        </authorList>
    </citation>
    <scope>NUCLEOTIDE SEQUENCE [LARGE SCALE GENOMIC DNA]</scope>
    <source>
        <strain evidence="2">A</strain>
    </source>
</reference>
<dbReference type="AlphaFoldDB" id="A0RUI9"/>
<proteinExistence type="predicted"/>
<dbReference type="HOGENOM" id="CLU_075233_0_0_2"/>
<dbReference type="EMBL" id="DP000238">
    <property type="protein sequence ID" value="ABK77006.1"/>
    <property type="molecule type" value="Genomic_DNA"/>
</dbReference>
<evidence type="ECO:0000313" key="1">
    <source>
        <dbReference type="EMBL" id="ABK77006.1"/>
    </source>
</evidence>
<dbReference type="KEGG" id="csy:CENSYa_0370"/>
<keyword evidence="2" id="KW-1185">Reference proteome</keyword>